<feature type="transmembrane region" description="Helical" evidence="8">
    <location>
        <begin position="58"/>
        <end position="78"/>
    </location>
</feature>
<dbReference type="RefSeq" id="WP_203653299.1">
    <property type="nucleotide sequence ID" value="NZ_BONR01000001.1"/>
</dbReference>
<dbReference type="GO" id="GO:0033214">
    <property type="term" value="P:siderophore-iron import into cell"/>
    <property type="evidence" value="ECO:0007669"/>
    <property type="project" value="TreeGrafter"/>
</dbReference>
<evidence type="ECO:0000256" key="5">
    <source>
        <dbReference type="ARBA" id="ARBA00022692"/>
    </source>
</evidence>
<evidence type="ECO:0000256" key="2">
    <source>
        <dbReference type="ARBA" id="ARBA00007935"/>
    </source>
</evidence>
<feature type="transmembrane region" description="Helical" evidence="8">
    <location>
        <begin position="228"/>
        <end position="261"/>
    </location>
</feature>
<keyword evidence="4" id="KW-1003">Cell membrane</keyword>
<dbReference type="InterPro" id="IPR000522">
    <property type="entry name" value="ABC_transptr_permease_BtuC"/>
</dbReference>
<dbReference type="CDD" id="cd06550">
    <property type="entry name" value="TM_ABC_iron-siderophores_like"/>
    <property type="match status" value="1"/>
</dbReference>
<sequence>MSTPRSTVAAAAPWVAAAAVLVLAVVSLFVGVADVNLGSLLTDPEAREVFALSRVPRTAALLLAGSALAVAGLIMQHLARNRFVAPTTAGTIDAAGLGLLTATVLFAGASIMTKITIAMVFALAGTALFIGIIQRIQFKDVILVPLVGLLLGGVFSAIAEFFAYRHNLTQTMSVWMNGDFSGVIQGRYETLWLAGAVVLVAYLFANRFTAAGMGREFATNIGVDYRLWMSAGLTIAAMVTAVVVVTVGAIPFLGLIVPNIVTLMLGDNLRRVLPTTALAGAALVVLCDILGRWLIHPYEIAVGTIVGVVGSAIFLVLVLRRSNRYATA</sequence>
<keyword evidence="6 8" id="KW-1133">Transmembrane helix</keyword>
<dbReference type="GO" id="GO:0005886">
    <property type="term" value="C:plasma membrane"/>
    <property type="evidence" value="ECO:0007669"/>
    <property type="project" value="UniProtKB-SubCell"/>
</dbReference>
<evidence type="ECO:0000256" key="7">
    <source>
        <dbReference type="ARBA" id="ARBA00023136"/>
    </source>
</evidence>
<dbReference type="Gene3D" id="1.10.3470.10">
    <property type="entry name" value="ABC transporter involved in vitamin B12 uptake, BtuC"/>
    <property type="match status" value="1"/>
</dbReference>
<evidence type="ECO:0000256" key="4">
    <source>
        <dbReference type="ARBA" id="ARBA00022475"/>
    </source>
</evidence>
<name>A0A919UFN1_9MICO</name>
<dbReference type="PANTHER" id="PTHR30472:SF27">
    <property type="entry name" value="PETROBACTIN IMPORT SYSTEM PERMEASE PROTEIN YCLN"/>
    <property type="match status" value="1"/>
</dbReference>
<evidence type="ECO:0000256" key="8">
    <source>
        <dbReference type="SAM" id="Phobius"/>
    </source>
</evidence>
<evidence type="ECO:0000256" key="1">
    <source>
        <dbReference type="ARBA" id="ARBA00004651"/>
    </source>
</evidence>
<dbReference type="Proteomes" id="UP000652354">
    <property type="component" value="Unassembled WGS sequence"/>
</dbReference>
<dbReference type="EMBL" id="BONR01000001">
    <property type="protein sequence ID" value="GIG53877.1"/>
    <property type="molecule type" value="Genomic_DNA"/>
</dbReference>
<organism evidence="9 10">
    <name type="scientific">Demequina activiva</name>
    <dbReference type="NCBI Taxonomy" id="1582364"/>
    <lineage>
        <taxon>Bacteria</taxon>
        <taxon>Bacillati</taxon>
        <taxon>Actinomycetota</taxon>
        <taxon>Actinomycetes</taxon>
        <taxon>Micrococcales</taxon>
        <taxon>Demequinaceae</taxon>
        <taxon>Demequina</taxon>
    </lineage>
</organism>
<evidence type="ECO:0000256" key="6">
    <source>
        <dbReference type="ARBA" id="ARBA00022989"/>
    </source>
</evidence>
<dbReference type="SUPFAM" id="SSF81345">
    <property type="entry name" value="ABC transporter involved in vitamin B12 uptake, BtuC"/>
    <property type="match status" value="1"/>
</dbReference>
<keyword evidence="3" id="KW-0813">Transport</keyword>
<comment type="similarity">
    <text evidence="2">Belongs to the binding-protein-dependent transport system permease family. FecCD subfamily.</text>
</comment>
<accession>A0A919UFN1</accession>
<dbReference type="Pfam" id="PF01032">
    <property type="entry name" value="FecCD"/>
    <property type="match status" value="1"/>
</dbReference>
<feature type="transmembrane region" description="Helical" evidence="8">
    <location>
        <begin position="12"/>
        <end position="37"/>
    </location>
</feature>
<dbReference type="AlphaFoldDB" id="A0A919UFN1"/>
<reference evidence="9" key="1">
    <citation type="submission" date="2021-01" db="EMBL/GenBank/DDBJ databases">
        <title>Whole genome shotgun sequence of Demequina activiva NBRC 110675.</title>
        <authorList>
            <person name="Komaki H."/>
            <person name="Tamura T."/>
        </authorList>
    </citation>
    <scope>NUCLEOTIDE SEQUENCE</scope>
    <source>
        <strain evidence="9">NBRC 110675</strain>
    </source>
</reference>
<feature type="transmembrane region" description="Helical" evidence="8">
    <location>
        <begin position="84"/>
        <end position="108"/>
    </location>
</feature>
<gene>
    <name evidence="9" type="ORF">Dac01nite_06290</name>
</gene>
<feature type="transmembrane region" description="Helical" evidence="8">
    <location>
        <begin position="142"/>
        <end position="163"/>
    </location>
</feature>
<evidence type="ECO:0000313" key="9">
    <source>
        <dbReference type="EMBL" id="GIG53877.1"/>
    </source>
</evidence>
<feature type="transmembrane region" description="Helical" evidence="8">
    <location>
        <begin position="300"/>
        <end position="319"/>
    </location>
</feature>
<evidence type="ECO:0000313" key="10">
    <source>
        <dbReference type="Proteomes" id="UP000652354"/>
    </source>
</evidence>
<dbReference type="GO" id="GO:0022857">
    <property type="term" value="F:transmembrane transporter activity"/>
    <property type="evidence" value="ECO:0007669"/>
    <property type="project" value="InterPro"/>
</dbReference>
<evidence type="ECO:0000256" key="3">
    <source>
        <dbReference type="ARBA" id="ARBA00022448"/>
    </source>
</evidence>
<comment type="subcellular location">
    <subcellularLocation>
        <location evidence="1">Cell membrane</location>
        <topology evidence="1">Multi-pass membrane protein</topology>
    </subcellularLocation>
</comment>
<comment type="caution">
    <text evidence="9">The sequence shown here is derived from an EMBL/GenBank/DDBJ whole genome shotgun (WGS) entry which is preliminary data.</text>
</comment>
<feature type="transmembrane region" description="Helical" evidence="8">
    <location>
        <begin position="273"/>
        <end position="294"/>
    </location>
</feature>
<proteinExistence type="inferred from homology"/>
<keyword evidence="5 8" id="KW-0812">Transmembrane</keyword>
<keyword evidence="10" id="KW-1185">Reference proteome</keyword>
<dbReference type="InterPro" id="IPR037294">
    <property type="entry name" value="ABC_BtuC-like"/>
</dbReference>
<keyword evidence="7 8" id="KW-0472">Membrane</keyword>
<dbReference type="PANTHER" id="PTHR30472">
    <property type="entry name" value="FERRIC ENTEROBACTIN TRANSPORT SYSTEM PERMEASE PROTEIN"/>
    <property type="match status" value="1"/>
</dbReference>
<protein>
    <submittedName>
        <fullName evidence="9">Iron ABC transporter permease</fullName>
    </submittedName>
</protein>
<feature type="transmembrane region" description="Helical" evidence="8">
    <location>
        <begin position="115"/>
        <end position="136"/>
    </location>
</feature>
<feature type="transmembrane region" description="Helical" evidence="8">
    <location>
        <begin position="190"/>
        <end position="208"/>
    </location>
</feature>